<accession>A0A8S2NGM0</accession>
<dbReference type="Gene3D" id="1.50.10.10">
    <property type="match status" value="1"/>
</dbReference>
<dbReference type="InterPro" id="IPR012341">
    <property type="entry name" value="6hp_glycosidase-like_sf"/>
</dbReference>
<dbReference type="InterPro" id="IPR052566">
    <property type="entry name" value="Non-lysos_glucosylceramidase"/>
</dbReference>
<feature type="domain" description="Glycosyl-hydrolase family 116 catalytic region" evidence="2">
    <location>
        <begin position="600"/>
        <end position="774"/>
    </location>
</feature>
<feature type="domain" description="Apple" evidence="4">
    <location>
        <begin position="91"/>
        <end position="147"/>
    </location>
</feature>
<feature type="domain" description="Glycosyl-hydrolase family 116 N-terminal" evidence="3">
    <location>
        <begin position="180"/>
        <end position="331"/>
    </location>
</feature>
<dbReference type="Pfam" id="PF14295">
    <property type="entry name" value="PAN_4"/>
    <property type="match status" value="2"/>
</dbReference>
<reference evidence="6" key="1">
    <citation type="submission" date="2021-02" db="EMBL/GenBank/DDBJ databases">
        <authorList>
            <person name="Nowell W R."/>
        </authorList>
    </citation>
    <scope>NUCLEOTIDE SEQUENCE</scope>
</reference>
<dbReference type="Proteomes" id="UP000677228">
    <property type="component" value="Unassembled WGS sequence"/>
</dbReference>
<evidence type="ECO:0000259" key="2">
    <source>
        <dbReference type="Pfam" id="PF04685"/>
    </source>
</evidence>
<evidence type="ECO:0000313" key="7">
    <source>
        <dbReference type="Proteomes" id="UP000682733"/>
    </source>
</evidence>
<evidence type="ECO:0000259" key="3">
    <source>
        <dbReference type="Pfam" id="PF12215"/>
    </source>
</evidence>
<keyword evidence="1" id="KW-0732">Signal</keyword>
<name>A0A8S2NGM0_9BILA</name>
<feature type="signal peptide" evidence="1">
    <location>
        <begin position="1"/>
        <end position="16"/>
    </location>
</feature>
<dbReference type="Pfam" id="PF12215">
    <property type="entry name" value="Glyco_hydr_116N"/>
    <property type="match status" value="1"/>
</dbReference>
<dbReference type="EMBL" id="CAJNOK010013663">
    <property type="protein sequence ID" value="CAF1189020.1"/>
    <property type="molecule type" value="Genomic_DNA"/>
</dbReference>
<organism evidence="6 7">
    <name type="scientific">Didymodactylos carnosus</name>
    <dbReference type="NCBI Taxonomy" id="1234261"/>
    <lineage>
        <taxon>Eukaryota</taxon>
        <taxon>Metazoa</taxon>
        <taxon>Spiralia</taxon>
        <taxon>Gnathifera</taxon>
        <taxon>Rotifera</taxon>
        <taxon>Eurotatoria</taxon>
        <taxon>Bdelloidea</taxon>
        <taxon>Philodinida</taxon>
        <taxon>Philodinidae</taxon>
        <taxon>Didymodactylos</taxon>
    </lineage>
</organism>
<evidence type="ECO:0000259" key="4">
    <source>
        <dbReference type="Pfam" id="PF14295"/>
    </source>
</evidence>
<dbReference type="SUPFAM" id="SSF48208">
    <property type="entry name" value="Six-hairpin glycosidases"/>
    <property type="match status" value="1"/>
</dbReference>
<protein>
    <submittedName>
        <fullName evidence="6">Uncharacterized protein</fullName>
    </submittedName>
</protein>
<dbReference type="GO" id="GO:0008422">
    <property type="term" value="F:beta-glucosidase activity"/>
    <property type="evidence" value="ECO:0007669"/>
    <property type="project" value="TreeGrafter"/>
</dbReference>
<dbReference type="InterPro" id="IPR003609">
    <property type="entry name" value="Pan_app"/>
</dbReference>
<dbReference type="AlphaFoldDB" id="A0A8S2NGM0"/>
<dbReference type="EMBL" id="CAJOBA010035194">
    <property type="protein sequence ID" value="CAF4000122.1"/>
    <property type="molecule type" value="Genomic_DNA"/>
</dbReference>
<dbReference type="InterPro" id="IPR006775">
    <property type="entry name" value="GH116_catalytic"/>
</dbReference>
<evidence type="ECO:0000313" key="6">
    <source>
        <dbReference type="EMBL" id="CAF4000122.1"/>
    </source>
</evidence>
<evidence type="ECO:0000313" key="5">
    <source>
        <dbReference type="EMBL" id="CAF1189020.1"/>
    </source>
</evidence>
<dbReference type="Pfam" id="PF04685">
    <property type="entry name" value="DUF608"/>
    <property type="match status" value="1"/>
</dbReference>
<dbReference type="InterPro" id="IPR024462">
    <property type="entry name" value="GH116_N"/>
</dbReference>
<dbReference type="Gene3D" id="3.50.4.10">
    <property type="entry name" value="Hepatocyte Growth Factor"/>
    <property type="match status" value="1"/>
</dbReference>
<evidence type="ECO:0000256" key="1">
    <source>
        <dbReference type="SAM" id="SignalP"/>
    </source>
</evidence>
<dbReference type="PANTHER" id="PTHR12654">
    <property type="entry name" value="BILE ACID BETA-GLUCOSIDASE-RELATED"/>
    <property type="match status" value="1"/>
</dbReference>
<dbReference type="GO" id="GO:0005975">
    <property type="term" value="P:carbohydrate metabolic process"/>
    <property type="evidence" value="ECO:0007669"/>
    <property type="project" value="InterPro"/>
</dbReference>
<feature type="chain" id="PRO_5036434682" evidence="1">
    <location>
        <begin position="17"/>
        <end position="963"/>
    </location>
</feature>
<dbReference type="PANTHER" id="PTHR12654:SF0">
    <property type="entry name" value="NON-LYSOSOMAL GLUCOSYLCERAMIDASE"/>
    <property type="match status" value="1"/>
</dbReference>
<comment type="caution">
    <text evidence="6">The sequence shown here is derived from an EMBL/GenBank/DDBJ whole genome shotgun (WGS) entry which is preliminary data.</text>
</comment>
<dbReference type="Proteomes" id="UP000682733">
    <property type="component" value="Unassembled WGS sequence"/>
</dbReference>
<feature type="domain" description="Apple" evidence="4">
    <location>
        <begin position="338"/>
        <end position="372"/>
    </location>
</feature>
<proteinExistence type="predicted"/>
<sequence>MYLILFTSFFIPIIYCQSIYELLNSFKFLNNGTISNSDIYEYQYEYAFYTEPENVTQAKFAWVQENVRPYLYQMDPSKTLQCDSNPLLSETDLPGGDFLSLIPSLADPSHCNTLCCTYMSCVSWSYTSSAPSDFNDCHENEPCCYLKSYITESSHNSTIISAIMNRTFPYNHPPSGLRSAVPLGGITTGSIELRGDGTFHDWTIENQSPATGAKFGLVDDALLAFRIKNSNTNESDTRLIRTHPNHDIKGIQHIKYYGSYPVSKLELIDDTILANIDLYAYSIFKPGNLNRSMTPAIIYSLNIYNPNSYPINIDFMYSLPLSCQIDQTRQSNNIIQQILSDKYIDCINFCDQNVLCASWNWQLVNNQTTCLLYSDVPYNVYLRDNVSGVRGQWTFNKTGPLILDRLGKTPANGQYSLWPFLSSNQIMTATVDNDINHLLNGFVTNGGWYEQTQIKQSGIHDLPIDNYYSLIFNNVTHVGQSIDIDKNTSQLEIIIKDILTLHNIYTNSSLPDYLIDSLINSVSHMRSAMYFANGDWRQWEAYDCNDVDSVHNDHQRHLPYILYFPETEKIKMYQWAKYQQDDGMIQESFTVGCMGDTQPYDTHGGRRMGDVTTIFLLETLELYKWTNDSIFLNDMYPHVLNGIKWQLNVSSNLGLPEYLVCTYDIPGLDQYPTTTFNSFMHLAAMGACMQLADIMKDTVTYTKCYESYIVAVKQISKLLWYEDSTDDTGYFLAYSGGQGEKAIFTDALYGQVLAFTYGVGLLFDIEKMEQHLNSEVRLADTPYGLRMLTGREPLTNPQDNSIWMGASQDWSVLNLWLGMDSNKALIQSEKGLNHIRQTLKDQWNIHGLYASDGYGIGGKPWVTSHYGFHMVLWHLPFALSGQYTDLPNGILKFSPTLQSPFAIPVLIPNTLGSLTVIPMSNGKSSYTLTLSFGNLLLNILSVNDAIYPGIVNLTAGQSVQWDD</sequence>
<dbReference type="InterPro" id="IPR008928">
    <property type="entry name" value="6-hairpin_glycosidase_sf"/>
</dbReference>
<gene>
    <name evidence="5" type="ORF">OVA965_LOCUS23443</name>
    <name evidence="6" type="ORF">TMI583_LOCUS24164</name>
</gene>